<name>A0A2U1AG79_9BURK</name>
<keyword evidence="3 7" id="KW-0032">Aminotransferase</keyword>
<dbReference type="InterPro" id="IPR049704">
    <property type="entry name" value="Aminotrans_3_PPA_site"/>
</dbReference>
<dbReference type="Proteomes" id="UP000247772">
    <property type="component" value="Unassembled WGS sequence"/>
</dbReference>
<evidence type="ECO:0000256" key="3">
    <source>
        <dbReference type="ARBA" id="ARBA00022576"/>
    </source>
</evidence>
<keyword evidence="4 7" id="KW-0808">Transferase</keyword>
<dbReference type="GO" id="GO:0009448">
    <property type="term" value="P:gamma-aminobutyric acid metabolic process"/>
    <property type="evidence" value="ECO:0007669"/>
    <property type="project" value="InterPro"/>
</dbReference>
<sequence length="449" mass="48136">MDRLPVRQPTSELTPIPQEMNVSKNADLQSRKNAITPRGVGVMCDFYAERAENAELWDVEGRRFIDFAAGIAVCNTGHRHPKIVAAIKAQLDRFTHTAYQIVPYESYVSLAEKVARRAPGSFAKKAAFFTTGAEAVENAVKIARAHTGRPGVIAFAGGFHGRTLMGMALTGKVAPYKLAFGPFPADVYHAPYPNSVHGISTADSLKHIEMLFKADIDPKRVAAIIFEPVQGEGGFYQAPADFVRGLRKICDTHGILLIADEVQTGFARTGKLFAMEHYDVTPDLMTIAKSLAGGMPLSGVVGRAEVMDAAAPGGLGGTYAGNPLAVASAHAVIEIIEEEKLCERATKLGDKLKARLDAMKADVPQIADVRGPGAMNAVEFCKPGTSEADADFTKRVQTAALNRGLLLLVCGVYSNVVRFLFPLTIQDAVFDEALAILEESIKEAVGVPA</sequence>
<comment type="caution">
    <text evidence="7">The sequence shown here is derived from an EMBL/GenBank/DDBJ whole genome shotgun (WGS) entry which is preliminary data.</text>
</comment>
<dbReference type="Gene3D" id="3.90.1150.10">
    <property type="entry name" value="Aspartate Aminotransferase, domain 1"/>
    <property type="match status" value="1"/>
</dbReference>
<dbReference type="Gene3D" id="3.40.640.10">
    <property type="entry name" value="Type I PLP-dependent aspartate aminotransferase-like (Major domain)"/>
    <property type="match status" value="1"/>
</dbReference>
<dbReference type="NCBIfam" id="TIGR00700">
    <property type="entry name" value="GABAtrnsam"/>
    <property type="match status" value="1"/>
</dbReference>
<comment type="similarity">
    <text evidence="2 6">Belongs to the class-III pyridoxal-phosphate-dependent aminotransferase family.</text>
</comment>
<keyword evidence="5 6" id="KW-0663">Pyridoxal phosphate</keyword>
<protein>
    <submittedName>
        <fullName evidence="7">4-aminobutyrate aminotransferase</fullName>
    </submittedName>
</protein>
<dbReference type="SUPFAM" id="SSF53383">
    <property type="entry name" value="PLP-dependent transferases"/>
    <property type="match status" value="1"/>
</dbReference>
<dbReference type="Pfam" id="PF00202">
    <property type="entry name" value="Aminotran_3"/>
    <property type="match status" value="1"/>
</dbReference>
<dbReference type="PIRSF" id="PIRSF000521">
    <property type="entry name" value="Transaminase_4ab_Lys_Orn"/>
    <property type="match status" value="1"/>
</dbReference>
<evidence type="ECO:0000313" key="8">
    <source>
        <dbReference type="Proteomes" id="UP000247772"/>
    </source>
</evidence>
<evidence type="ECO:0000256" key="4">
    <source>
        <dbReference type="ARBA" id="ARBA00022679"/>
    </source>
</evidence>
<proteinExistence type="inferred from homology"/>
<organism evidence="7 8">
    <name type="scientific">Paraburkholderia silvatlantica</name>
    <dbReference type="NCBI Taxonomy" id="321895"/>
    <lineage>
        <taxon>Bacteria</taxon>
        <taxon>Pseudomonadati</taxon>
        <taxon>Pseudomonadota</taxon>
        <taxon>Betaproteobacteria</taxon>
        <taxon>Burkholderiales</taxon>
        <taxon>Burkholderiaceae</taxon>
        <taxon>Paraburkholderia</taxon>
    </lineage>
</organism>
<reference evidence="7 8" key="1">
    <citation type="submission" date="2018-06" db="EMBL/GenBank/DDBJ databases">
        <title>Genomic Encyclopedia of Type Strains, Phase IV (KMG-V): Genome sequencing to study the core and pangenomes of soil and plant-associated prokaryotes.</title>
        <authorList>
            <person name="Whitman W."/>
        </authorList>
    </citation>
    <scope>NUCLEOTIDE SEQUENCE [LARGE SCALE GENOMIC DNA]</scope>
    <source>
        <strain evidence="7 8">SRCL-318</strain>
    </source>
</reference>
<accession>A0A2U1AG79</accession>
<dbReference type="PROSITE" id="PS00600">
    <property type="entry name" value="AA_TRANSFER_CLASS_3"/>
    <property type="match status" value="1"/>
</dbReference>
<dbReference type="GO" id="GO:0042802">
    <property type="term" value="F:identical protein binding"/>
    <property type="evidence" value="ECO:0007669"/>
    <property type="project" value="TreeGrafter"/>
</dbReference>
<evidence type="ECO:0000256" key="1">
    <source>
        <dbReference type="ARBA" id="ARBA00001933"/>
    </source>
</evidence>
<dbReference type="InterPro" id="IPR004632">
    <property type="entry name" value="4NH2But_aminotransferase_bac"/>
</dbReference>
<gene>
    <name evidence="7" type="ORF">C7410_102189</name>
</gene>
<comment type="cofactor">
    <cofactor evidence="1">
        <name>pyridoxal 5'-phosphate</name>
        <dbReference type="ChEBI" id="CHEBI:597326"/>
    </cofactor>
</comment>
<dbReference type="InterPro" id="IPR005814">
    <property type="entry name" value="Aminotrans_3"/>
</dbReference>
<evidence type="ECO:0000256" key="5">
    <source>
        <dbReference type="ARBA" id="ARBA00022898"/>
    </source>
</evidence>
<evidence type="ECO:0000313" key="7">
    <source>
        <dbReference type="EMBL" id="PYE27506.1"/>
    </source>
</evidence>
<dbReference type="CDD" id="cd00610">
    <property type="entry name" value="OAT_like"/>
    <property type="match status" value="1"/>
</dbReference>
<dbReference type="GO" id="GO:0034386">
    <property type="term" value="F:4-aminobutyrate:2-oxoglutarate transaminase activity"/>
    <property type="evidence" value="ECO:0007669"/>
    <property type="project" value="InterPro"/>
</dbReference>
<dbReference type="FunFam" id="3.40.640.10:FF:000013">
    <property type="entry name" value="4-aminobutyrate aminotransferase"/>
    <property type="match status" value="1"/>
</dbReference>
<dbReference type="GO" id="GO:0030170">
    <property type="term" value="F:pyridoxal phosphate binding"/>
    <property type="evidence" value="ECO:0007669"/>
    <property type="project" value="InterPro"/>
</dbReference>
<dbReference type="InterPro" id="IPR015421">
    <property type="entry name" value="PyrdxlP-dep_Trfase_major"/>
</dbReference>
<dbReference type="InterPro" id="IPR015424">
    <property type="entry name" value="PyrdxlP-dep_Trfase"/>
</dbReference>
<dbReference type="AlphaFoldDB" id="A0A2U1AG79"/>
<dbReference type="PANTHER" id="PTHR11986">
    <property type="entry name" value="AMINOTRANSFERASE CLASS III"/>
    <property type="match status" value="1"/>
</dbReference>
<evidence type="ECO:0000256" key="2">
    <source>
        <dbReference type="ARBA" id="ARBA00008954"/>
    </source>
</evidence>
<evidence type="ECO:0000256" key="6">
    <source>
        <dbReference type="RuleBase" id="RU003560"/>
    </source>
</evidence>
<dbReference type="PANTHER" id="PTHR11986:SF58">
    <property type="entry name" value="LEUCINE_METHIONINE RACEMASE"/>
    <property type="match status" value="1"/>
</dbReference>
<dbReference type="InterPro" id="IPR015422">
    <property type="entry name" value="PyrdxlP-dep_Trfase_small"/>
</dbReference>
<dbReference type="EMBL" id="QJSQ01000002">
    <property type="protein sequence ID" value="PYE27506.1"/>
    <property type="molecule type" value="Genomic_DNA"/>
</dbReference>
<dbReference type="InterPro" id="IPR050103">
    <property type="entry name" value="Class-III_PLP-dep_AT"/>
</dbReference>